<protein>
    <submittedName>
        <fullName evidence="1">Uncharacterized protein</fullName>
    </submittedName>
</protein>
<dbReference type="EMBL" id="MNCJ02000318">
    <property type="protein sequence ID" value="KAF5813314.1"/>
    <property type="molecule type" value="Genomic_DNA"/>
</dbReference>
<proteinExistence type="predicted"/>
<dbReference type="AlphaFoldDB" id="A0A9K3JDZ1"/>
<accession>A0A9K3JDZ1</accession>
<sequence length="75" mass="8692">MYYATGECESSFPEEIHFIADDDDPIIINGGSCTRSRKITIIICLESRLDYLHNDLDYRKWSNSNMKSSNICLHM</sequence>
<gene>
    <name evidence="1" type="ORF">HanXRQr2_Chr03g0096831</name>
</gene>
<dbReference type="Proteomes" id="UP000215914">
    <property type="component" value="Unassembled WGS sequence"/>
</dbReference>
<reference evidence="1" key="2">
    <citation type="submission" date="2020-06" db="EMBL/GenBank/DDBJ databases">
        <title>Helianthus annuus Genome sequencing and assembly Release 2.</title>
        <authorList>
            <person name="Gouzy J."/>
            <person name="Langlade N."/>
            <person name="Munos S."/>
        </authorList>
    </citation>
    <scope>NUCLEOTIDE SEQUENCE</scope>
    <source>
        <tissue evidence="1">Leaves</tissue>
    </source>
</reference>
<evidence type="ECO:0000313" key="2">
    <source>
        <dbReference type="Proteomes" id="UP000215914"/>
    </source>
</evidence>
<dbReference type="Gramene" id="mRNA:HanXRQr2_Chr03g0096831">
    <property type="protein sequence ID" value="CDS:HanXRQr2_Chr03g0096831.1"/>
    <property type="gene ID" value="HanXRQr2_Chr03g0096831"/>
</dbReference>
<organism evidence="1 2">
    <name type="scientific">Helianthus annuus</name>
    <name type="common">Common sunflower</name>
    <dbReference type="NCBI Taxonomy" id="4232"/>
    <lineage>
        <taxon>Eukaryota</taxon>
        <taxon>Viridiplantae</taxon>
        <taxon>Streptophyta</taxon>
        <taxon>Embryophyta</taxon>
        <taxon>Tracheophyta</taxon>
        <taxon>Spermatophyta</taxon>
        <taxon>Magnoliopsida</taxon>
        <taxon>eudicotyledons</taxon>
        <taxon>Gunneridae</taxon>
        <taxon>Pentapetalae</taxon>
        <taxon>asterids</taxon>
        <taxon>campanulids</taxon>
        <taxon>Asterales</taxon>
        <taxon>Asteraceae</taxon>
        <taxon>Asteroideae</taxon>
        <taxon>Heliantheae alliance</taxon>
        <taxon>Heliantheae</taxon>
        <taxon>Helianthus</taxon>
    </lineage>
</organism>
<name>A0A9K3JDZ1_HELAN</name>
<evidence type="ECO:0000313" key="1">
    <source>
        <dbReference type="EMBL" id="KAF5813314.1"/>
    </source>
</evidence>
<keyword evidence="2" id="KW-1185">Reference proteome</keyword>
<comment type="caution">
    <text evidence="1">The sequence shown here is derived from an EMBL/GenBank/DDBJ whole genome shotgun (WGS) entry which is preliminary data.</text>
</comment>
<reference evidence="1" key="1">
    <citation type="journal article" date="2017" name="Nature">
        <title>The sunflower genome provides insights into oil metabolism, flowering and Asterid evolution.</title>
        <authorList>
            <person name="Badouin H."/>
            <person name="Gouzy J."/>
            <person name="Grassa C.J."/>
            <person name="Murat F."/>
            <person name="Staton S.E."/>
            <person name="Cottret L."/>
            <person name="Lelandais-Briere C."/>
            <person name="Owens G.L."/>
            <person name="Carrere S."/>
            <person name="Mayjonade B."/>
            <person name="Legrand L."/>
            <person name="Gill N."/>
            <person name="Kane N.C."/>
            <person name="Bowers J.E."/>
            <person name="Hubner S."/>
            <person name="Bellec A."/>
            <person name="Berard A."/>
            <person name="Berges H."/>
            <person name="Blanchet N."/>
            <person name="Boniface M.C."/>
            <person name="Brunel D."/>
            <person name="Catrice O."/>
            <person name="Chaidir N."/>
            <person name="Claudel C."/>
            <person name="Donnadieu C."/>
            <person name="Faraut T."/>
            <person name="Fievet G."/>
            <person name="Helmstetter N."/>
            <person name="King M."/>
            <person name="Knapp S.J."/>
            <person name="Lai Z."/>
            <person name="Le Paslier M.C."/>
            <person name="Lippi Y."/>
            <person name="Lorenzon L."/>
            <person name="Mandel J.R."/>
            <person name="Marage G."/>
            <person name="Marchand G."/>
            <person name="Marquand E."/>
            <person name="Bret-Mestries E."/>
            <person name="Morien E."/>
            <person name="Nambeesan S."/>
            <person name="Nguyen T."/>
            <person name="Pegot-Espagnet P."/>
            <person name="Pouilly N."/>
            <person name="Raftis F."/>
            <person name="Sallet E."/>
            <person name="Schiex T."/>
            <person name="Thomas J."/>
            <person name="Vandecasteele C."/>
            <person name="Vares D."/>
            <person name="Vear F."/>
            <person name="Vautrin S."/>
            <person name="Crespi M."/>
            <person name="Mangin B."/>
            <person name="Burke J.M."/>
            <person name="Salse J."/>
            <person name="Munos S."/>
            <person name="Vincourt P."/>
            <person name="Rieseberg L.H."/>
            <person name="Langlade N.B."/>
        </authorList>
    </citation>
    <scope>NUCLEOTIDE SEQUENCE</scope>
    <source>
        <tissue evidence="1">Leaves</tissue>
    </source>
</reference>